<evidence type="ECO:0000259" key="1">
    <source>
        <dbReference type="SMART" id="SM01008"/>
    </source>
</evidence>
<comment type="caution">
    <text evidence="2">The sequence shown here is derived from an EMBL/GenBank/DDBJ whole genome shotgun (WGS) entry which is preliminary data.</text>
</comment>
<dbReference type="InterPro" id="IPR046867">
    <property type="entry name" value="AldOxase/xan_DH_MoCoBD2"/>
</dbReference>
<dbReference type="InterPro" id="IPR052516">
    <property type="entry name" value="N-heterocyclic_Hydroxylase"/>
</dbReference>
<evidence type="ECO:0000313" key="3">
    <source>
        <dbReference type="Proteomes" id="UP000613266"/>
    </source>
</evidence>
<dbReference type="Gene3D" id="3.90.1170.50">
    <property type="entry name" value="Aldehyde oxidase/xanthine dehydrogenase, a/b hammerhead"/>
    <property type="match status" value="1"/>
</dbReference>
<dbReference type="AlphaFoldDB" id="A0A931JAK9"/>
<dbReference type="PANTHER" id="PTHR47495:SF2">
    <property type="entry name" value="ALDEHYDE DEHYDROGENASE"/>
    <property type="match status" value="1"/>
</dbReference>
<dbReference type="Pfam" id="PF02738">
    <property type="entry name" value="MoCoBD_1"/>
    <property type="match status" value="1"/>
</dbReference>
<protein>
    <submittedName>
        <fullName evidence="2">Xanthine dehydrogenase family protein molybdopterin-binding subunit</fullName>
    </submittedName>
</protein>
<accession>A0A931JAK9</accession>
<dbReference type="SUPFAM" id="SSF56003">
    <property type="entry name" value="Molybdenum cofactor-binding domain"/>
    <property type="match status" value="2"/>
</dbReference>
<proteinExistence type="predicted"/>
<dbReference type="SMART" id="SM01008">
    <property type="entry name" value="Ald_Xan_dh_C"/>
    <property type="match status" value="1"/>
</dbReference>
<evidence type="ECO:0000313" key="2">
    <source>
        <dbReference type="EMBL" id="MBH9579457.1"/>
    </source>
</evidence>
<dbReference type="InterPro" id="IPR008274">
    <property type="entry name" value="AldOxase/xan_DH_MoCoBD1"/>
</dbReference>
<dbReference type="Proteomes" id="UP000613266">
    <property type="component" value="Unassembled WGS sequence"/>
</dbReference>
<dbReference type="PANTHER" id="PTHR47495">
    <property type="entry name" value="ALDEHYDE DEHYDROGENASE"/>
    <property type="match status" value="1"/>
</dbReference>
<dbReference type="Pfam" id="PF20256">
    <property type="entry name" value="MoCoBD_2"/>
    <property type="match status" value="2"/>
</dbReference>
<dbReference type="EMBL" id="JAEDAK010000023">
    <property type="protein sequence ID" value="MBH9579457.1"/>
    <property type="molecule type" value="Genomic_DNA"/>
</dbReference>
<feature type="domain" description="Aldehyde oxidase/xanthine dehydrogenase a/b hammerhead" evidence="1">
    <location>
        <begin position="241"/>
        <end position="320"/>
    </location>
</feature>
<dbReference type="Gene3D" id="3.30.365.10">
    <property type="entry name" value="Aldehyde oxidase/xanthine dehydrogenase, molybdopterin binding domain"/>
    <property type="match status" value="4"/>
</dbReference>
<dbReference type="RefSeq" id="WP_198113394.1">
    <property type="nucleotide sequence ID" value="NZ_JAEDAK010000023.1"/>
</dbReference>
<dbReference type="InterPro" id="IPR000674">
    <property type="entry name" value="Ald_Oxase/Xan_DH_a/b"/>
</dbReference>
<gene>
    <name evidence="2" type="ORF">I7X39_21375</name>
</gene>
<sequence>MKRRGFLIAGAAAAGGALLVGVGLQPPDARSRLGTGRGAPQPPQGDGVALNAWVQIGRDGRVSVAVPRAEMGQGVHTALAQLLAEELDADWAQVGVHDATGAPVYANAALLLNVLPLQPDDDGALARFARGAAQRLGYSLGLQVTGGSSSVRDAWEPLRLAGAAARNLLLQAAAARWQRPLAELKTAGGFVLHGERRLGYGELAAEAAQLSPAHELPLKRREDWSLIGRSPPRLDLPAKVQGLARYGIDVQLPGLRHAALRQAPSFGGSVVRFEVEAIRQRRGVFDAFLLNEGSAVVVADSWWRAEAALKAHPPRFHAGPRAGLDTAGMRQTLQRALDQHSGTGFRNDGDARAVLARAGAVLRAEYEAPFLAHAALEPLNCTAQVKDGQVHVWCPTQVASLARWKAAQVAGVAQERVTVETTYLGGGFGRRLETDVIEQAVAIAMRCGGAPVKLLWNREEDFTHDVYRPLAMARFEATLGPDGLPMAWLNQVAGPSVGTDTVARLLPGLAADLPDKNHIEGAFELPYAIPHLRVRQLRVPLGVPVGSWRSVGHSLNAFFTECFLDELAHAAGQDPLRYREALLARHPRHLAVLRLAATQAGWSSALPAGRARGIALHESFGSICAQVAEVSIEAGRPRVHRVVCALDAGTLVHPDTVRAQMEGSILFGLTAALHGEITIANGAVQQRNFPEQPLLSLAETPQIDVHLVPSTAPPGGVGEPGTPPTAPAVCNALATLTGRRIRQLPIRL</sequence>
<dbReference type="GO" id="GO:0016491">
    <property type="term" value="F:oxidoreductase activity"/>
    <property type="evidence" value="ECO:0007669"/>
    <property type="project" value="InterPro"/>
</dbReference>
<dbReference type="PIRSF" id="PIRSF036389">
    <property type="entry name" value="IOR_B"/>
    <property type="match status" value="1"/>
</dbReference>
<dbReference type="InterPro" id="IPR037165">
    <property type="entry name" value="AldOxase/xan_DH_Mopterin-bd_sf"/>
</dbReference>
<reference evidence="2" key="1">
    <citation type="submission" date="2020-12" db="EMBL/GenBank/DDBJ databases">
        <title>The genome sequence of Inhella sp. 1Y17.</title>
        <authorList>
            <person name="Liu Y."/>
        </authorList>
    </citation>
    <scope>NUCLEOTIDE SEQUENCE</scope>
    <source>
        <strain evidence="2">1Y17</strain>
    </source>
</reference>
<name>A0A931JAK9_9BURK</name>
<organism evidence="2 3">
    <name type="scientific">Inhella proteolytica</name>
    <dbReference type="NCBI Taxonomy" id="2795029"/>
    <lineage>
        <taxon>Bacteria</taxon>
        <taxon>Pseudomonadati</taxon>
        <taxon>Pseudomonadota</taxon>
        <taxon>Betaproteobacteria</taxon>
        <taxon>Burkholderiales</taxon>
        <taxon>Sphaerotilaceae</taxon>
        <taxon>Inhella</taxon>
    </lineage>
</organism>
<dbReference type="InterPro" id="IPR012368">
    <property type="entry name" value="OxRdtase_Mopterin-bd_su_IorB"/>
</dbReference>
<keyword evidence="3" id="KW-1185">Reference proteome</keyword>